<reference evidence="1" key="1">
    <citation type="journal article" date="2023" name="Genome Biol. Evol.">
        <title>Long-read-based Genome Assembly of Drosophila gunungcola Reveals Fewer Chemosensory Genes in Flower-breeding Species.</title>
        <authorList>
            <person name="Negi A."/>
            <person name="Liao B.Y."/>
            <person name="Yeh S.D."/>
        </authorList>
    </citation>
    <scope>NUCLEOTIDE SEQUENCE</scope>
    <source>
        <strain evidence="1">Sukarami</strain>
    </source>
</reference>
<dbReference type="AlphaFoldDB" id="A0A9P9Z1I9"/>
<organism evidence="1 2">
    <name type="scientific">Drosophila gunungcola</name>
    <name type="common">fruit fly</name>
    <dbReference type="NCBI Taxonomy" id="103775"/>
    <lineage>
        <taxon>Eukaryota</taxon>
        <taxon>Metazoa</taxon>
        <taxon>Ecdysozoa</taxon>
        <taxon>Arthropoda</taxon>
        <taxon>Hexapoda</taxon>
        <taxon>Insecta</taxon>
        <taxon>Pterygota</taxon>
        <taxon>Neoptera</taxon>
        <taxon>Endopterygota</taxon>
        <taxon>Diptera</taxon>
        <taxon>Brachycera</taxon>
        <taxon>Muscomorpha</taxon>
        <taxon>Ephydroidea</taxon>
        <taxon>Drosophilidae</taxon>
        <taxon>Drosophila</taxon>
        <taxon>Sophophora</taxon>
    </lineage>
</organism>
<dbReference type="EMBL" id="JAMKOV010000001">
    <property type="protein sequence ID" value="KAI8046768.1"/>
    <property type="molecule type" value="Genomic_DNA"/>
</dbReference>
<gene>
    <name evidence="1" type="ORF">M5D96_002981</name>
</gene>
<dbReference type="Proteomes" id="UP001059596">
    <property type="component" value="Chromosome 3R"/>
</dbReference>
<keyword evidence="2" id="KW-1185">Reference proteome</keyword>
<evidence type="ECO:0000313" key="1">
    <source>
        <dbReference type="EMBL" id="KAI8046768.1"/>
    </source>
</evidence>
<sequence length="39" mass="4674">MKPTMKAKNIVDFQKQRTLFLYLNCSRLPTECLNDRLNE</sequence>
<accession>A0A9P9Z1I9</accession>
<proteinExistence type="predicted"/>
<comment type="caution">
    <text evidence="1">The sequence shown here is derived from an EMBL/GenBank/DDBJ whole genome shotgun (WGS) entry which is preliminary data.</text>
</comment>
<evidence type="ECO:0000313" key="2">
    <source>
        <dbReference type="Proteomes" id="UP001059596"/>
    </source>
</evidence>
<name>A0A9P9Z1I9_9MUSC</name>
<protein>
    <submittedName>
        <fullName evidence="1">Uncharacterized protein</fullName>
    </submittedName>
</protein>